<keyword evidence="1" id="KW-0732">Signal</keyword>
<comment type="caution">
    <text evidence="2">The sequence shown here is derived from an EMBL/GenBank/DDBJ whole genome shotgun (WGS) entry which is preliminary data.</text>
</comment>
<dbReference type="EMBL" id="WHNW01000003">
    <property type="protein sequence ID" value="MPV85921.1"/>
    <property type="molecule type" value="Genomic_DNA"/>
</dbReference>
<dbReference type="InParanoid" id="A0A6N7ETN7"/>
<accession>A0A6N7ETN7</accession>
<dbReference type="AlphaFoldDB" id="A0A6N7ETN7"/>
<keyword evidence="3" id="KW-1185">Reference proteome</keyword>
<evidence type="ECO:0000256" key="1">
    <source>
        <dbReference type="SAM" id="SignalP"/>
    </source>
</evidence>
<organism evidence="2 3">
    <name type="scientific">Ostreibacterium oceani</name>
    <dbReference type="NCBI Taxonomy" id="2654998"/>
    <lineage>
        <taxon>Bacteria</taxon>
        <taxon>Pseudomonadati</taxon>
        <taxon>Pseudomonadota</taxon>
        <taxon>Gammaproteobacteria</taxon>
        <taxon>Cardiobacteriales</taxon>
        <taxon>Ostreibacteriaceae</taxon>
        <taxon>Ostreibacterium</taxon>
    </lineage>
</organism>
<proteinExistence type="predicted"/>
<protein>
    <recommendedName>
        <fullName evidence="4">Integral membrane protein DUF2282</fullName>
    </recommendedName>
</protein>
<evidence type="ECO:0000313" key="2">
    <source>
        <dbReference type="EMBL" id="MPV85921.1"/>
    </source>
</evidence>
<feature type="signal peptide" evidence="1">
    <location>
        <begin position="1"/>
        <end position="31"/>
    </location>
</feature>
<gene>
    <name evidence="2" type="ORF">GCU85_04110</name>
</gene>
<reference evidence="2 3" key="1">
    <citation type="submission" date="2019-10" db="EMBL/GenBank/DDBJ databases">
        <title>Cardiobacteriales fam. a chemoheterotrophic member of the order Cardiobacteriales, and proposal of Cardiobacteriales fam. nov.</title>
        <authorList>
            <person name="Wang C."/>
        </authorList>
    </citation>
    <scope>NUCLEOTIDE SEQUENCE [LARGE SCALE GENOMIC DNA]</scope>
    <source>
        <strain evidence="2 3">ML27</strain>
    </source>
</reference>
<sequence length="86" mass="8570">MQTVKNKTTLAIAISAAAMISGLAVSTTAQADETKGKCMGANECKGQTACATAEGSCAGTNSCAGKGWIVTTEAECAEKGGEFEAM</sequence>
<evidence type="ECO:0008006" key="4">
    <source>
        <dbReference type="Google" id="ProtNLM"/>
    </source>
</evidence>
<name>A0A6N7ETN7_9GAMM</name>
<dbReference type="Proteomes" id="UP000471298">
    <property type="component" value="Unassembled WGS sequence"/>
</dbReference>
<dbReference type="RefSeq" id="WP_152809644.1">
    <property type="nucleotide sequence ID" value="NZ_WHNW01000003.1"/>
</dbReference>
<evidence type="ECO:0000313" key="3">
    <source>
        <dbReference type="Proteomes" id="UP000471298"/>
    </source>
</evidence>
<feature type="chain" id="PRO_5027099009" description="Integral membrane protein DUF2282" evidence="1">
    <location>
        <begin position="32"/>
        <end position="86"/>
    </location>
</feature>